<dbReference type="InterPro" id="IPR052918">
    <property type="entry name" value="Motility_Chemotaxis_Reg"/>
</dbReference>
<dbReference type="PATRIC" id="fig|1698285.3.peg.7"/>
<accession>A0A133VQW2</accession>
<dbReference type="PANTHER" id="PTHR35580">
    <property type="entry name" value="CELL SURFACE GLYCOPROTEIN (S-LAYER PROTEIN)-LIKE PROTEIN"/>
    <property type="match status" value="1"/>
</dbReference>
<dbReference type="Pfam" id="PF13385">
    <property type="entry name" value="Laminin_G_3"/>
    <property type="match status" value="1"/>
</dbReference>
<dbReference type="Proteomes" id="UP000070175">
    <property type="component" value="Unassembled WGS sequence"/>
</dbReference>
<feature type="compositionally biased region" description="Polar residues" evidence="1">
    <location>
        <begin position="69"/>
        <end position="83"/>
    </location>
</feature>
<keyword evidence="5" id="KW-1185">Reference proteome</keyword>
<name>A0A133VQW2_9EURY</name>
<feature type="transmembrane region" description="Helical" evidence="2">
    <location>
        <begin position="20"/>
        <end position="39"/>
    </location>
</feature>
<evidence type="ECO:0000313" key="4">
    <source>
        <dbReference type="EMBL" id="KXB08839.1"/>
    </source>
</evidence>
<evidence type="ECO:0000256" key="2">
    <source>
        <dbReference type="SAM" id="Phobius"/>
    </source>
</evidence>
<dbReference type="Gene3D" id="2.120.10.30">
    <property type="entry name" value="TolB, C-terminal domain"/>
    <property type="match status" value="1"/>
</dbReference>
<feature type="region of interest" description="Disordered" evidence="1">
    <location>
        <begin position="69"/>
        <end position="93"/>
    </location>
</feature>
<dbReference type="InterPro" id="IPR013320">
    <property type="entry name" value="ConA-like_dom_sf"/>
</dbReference>
<dbReference type="EMBL" id="LHYJ01000001">
    <property type="protein sequence ID" value="KXB08839.1"/>
    <property type="molecule type" value="Genomic_DNA"/>
</dbReference>
<protein>
    <recommendedName>
        <fullName evidence="3">DUF2341 domain-containing protein</fullName>
    </recommendedName>
</protein>
<keyword evidence="2" id="KW-1133">Transmembrane helix</keyword>
<gene>
    <name evidence="4" type="ORF">AKJ56_00035</name>
</gene>
<dbReference type="SUPFAM" id="SSF49899">
    <property type="entry name" value="Concanavalin A-like lectins/glucanases"/>
    <property type="match status" value="2"/>
</dbReference>
<keyword evidence="2" id="KW-0472">Membrane</keyword>
<evidence type="ECO:0000259" key="3">
    <source>
        <dbReference type="Pfam" id="PF10102"/>
    </source>
</evidence>
<dbReference type="Pfam" id="PF10102">
    <property type="entry name" value="DUF2341"/>
    <property type="match status" value="1"/>
</dbReference>
<dbReference type="SUPFAM" id="SSF101898">
    <property type="entry name" value="NHL repeat"/>
    <property type="match status" value="1"/>
</dbReference>
<reference evidence="4 5" key="1">
    <citation type="journal article" date="2016" name="Sci. Rep.">
        <title>Metabolic traits of an uncultured archaeal lineage -MSBL1- from brine pools of the Red Sea.</title>
        <authorList>
            <person name="Mwirichia R."/>
            <person name="Alam I."/>
            <person name="Rashid M."/>
            <person name="Vinu M."/>
            <person name="Ba-Alawi W."/>
            <person name="Anthony Kamau A."/>
            <person name="Kamanda Ngugi D."/>
            <person name="Goker M."/>
            <person name="Klenk H.P."/>
            <person name="Bajic V."/>
            <person name="Stingl U."/>
        </authorList>
    </citation>
    <scope>NUCLEOTIDE SEQUENCE [LARGE SCALE GENOMIC DNA]</scope>
    <source>
        <strain evidence="4">SCGC-AAA382N08</strain>
    </source>
</reference>
<dbReference type="PANTHER" id="PTHR35580:SF1">
    <property type="entry name" value="PHYTASE-LIKE DOMAIN-CONTAINING PROTEIN"/>
    <property type="match status" value="1"/>
</dbReference>
<dbReference type="InterPro" id="IPR018765">
    <property type="entry name" value="DUF2341"/>
</dbReference>
<feature type="domain" description="DUF2341" evidence="3">
    <location>
        <begin position="185"/>
        <end position="242"/>
    </location>
</feature>
<dbReference type="AlphaFoldDB" id="A0A133VQW2"/>
<comment type="caution">
    <text evidence="4">The sequence shown here is derived from an EMBL/GenBank/DDBJ whole genome shotgun (WGS) entry which is preliminary data.</text>
</comment>
<organism evidence="4 5">
    <name type="scientific">candidate division MSBL1 archaeon SCGC-AAA382N08</name>
    <dbReference type="NCBI Taxonomy" id="1698285"/>
    <lineage>
        <taxon>Archaea</taxon>
        <taxon>Methanobacteriati</taxon>
        <taxon>Methanobacteriota</taxon>
        <taxon>candidate division MSBL1</taxon>
    </lineage>
</organism>
<evidence type="ECO:0000313" key="5">
    <source>
        <dbReference type="Proteomes" id="UP000070175"/>
    </source>
</evidence>
<proteinExistence type="predicted"/>
<dbReference type="Gene3D" id="2.60.120.200">
    <property type="match status" value="2"/>
</dbReference>
<dbReference type="InterPro" id="IPR011042">
    <property type="entry name" value="6-blade_b-propeller_TolB-like"/>
</dbReference>
<sequence length="734" mass="82625">MESRKIRKKFRNNKWLRYGVVVPVLLLVAVLFFLVRGWFAPRVPKVPSGWRQEIVGYWAFEQPQNQQFKDTANGNHGQLGSSFSKDRHDPEQAGGKLGSALKFKGEDYGLVPYDGKFDFKEGVTLEVWVKARSSSANEDLWLSGWKYRKRVVLENTRRKSAQNAQVKLTFDTKTLIENDKLQSGCKDLRFTGSDKTTKLDWFIEAGCNSTTTEVWVKVPLLKAESKTPIYIYYGNFEASRESGFQQAMETPPGESWSWPPGHHWREEKAFGVAIDSENVALIGGYRINEGTQGQEWRAVKLNSDGRGSGFRNYRYSSGANRINEVAFDSEDRGVLVGFDTEQGDSQWRIKRRGAGRERWNYTVNPSPDSDRATAVAVDSQNNIIVGGFDYSKGDAQWRVEKLSSKGEKLWTYTKNYSSGLDKINDVAVDSEDNILVVGVDKEKGNDQWRVVKLSPKGDLIFAYLLDVSNGSDVATEVGVDPQNNIIVGGFDFKRGNFQWRVVKLNSDGERLWKYENNPSSGPDQINGLAVDEYGNVVIGGFDYSKGDARWRVERLSSEGEKLWTYTDNPSSGLDVINGVAVDSKDNIVLAGFTGEGTPKFLVKKISERKYYDLEPEIEFLPEHTFQEIPSLIVGKLGSYGLRVERNQVTAFINENLISTALGSGWNHLMLTYNGSQQKLYVNSDLKASQALSGSINTNFNNLLFGFNFSGLIDEVKVYNTALTSDQVQQIYRSF</sequence>
<keyword evidence="2" id="KW-0812">Transmembrane</keyword>
<evidence type="ECO:0000256" key="1">
    <source>
        <dbReference type="SAM" id="MobiDB-lite"/>
    </source>
</evidence>